<proteinExistence type="predicted"/>
<dbReference type="AlphaFoldDB" id="F0WJN3"/>
<sequence length="130" mass="14602">MSFSLKAKQDDLLLTSSVLKEDQNDMPSTSTSAHPVHLRLVKEMEETIVGLYDAGIPTRSIQTCLRKDPELILLKSKLKNVRQPSSYKALDGRTPMDVLVKKFCGLEFDVEKIVNDYDGCISQLFSANPR</sequence>
<reference evidence="1" key="2">
    <citation type="submission" date="2011-02" db="EMBL/GenBank/DDBJ databases">
        <authorList>
            <person name="MacLean D."/>
        </authorList>
    </citation>
    <scope>NUCLEOTIDE SEQUENCE</scope>
</reference>
<name>F0WJN3_9STRA</name>
<accession>F0WJN3</accession>
<evidence type="ECO:0000313" key="1">
    <source>
        <dbReference type="EMBL" id="CCA21483.1"/>
    </source>
</evidence>
<dbReference type="EMBL" id="FR824169">
    <property type="protein sequence ID" value="CCA21483.1"/>
    <property type="molecule type" value="Genomic_DNA"/>
</dbReference>
<gene>
    <name evidence="1" type="primary">AlNc14C124G6758</name>
    <name evidence="1" type="ORF">ALNC14_076260</name>
</gene>
<organism evidence="1">
    <name type="scientific">Albugo laibachii Nc14</name>
    <dbReference type="NCBI Taxonomy" id="890382"/>
    <lineage>
        <taxon>Eukaryota</taxon>
        <taxon>Sar</taxon>
        <taxon>Stramenopiles</taxon>
        <taxon>Oomycota</taxon>
        <taxon>Peronosporomycetes</taxon>
        <taxon>Albuginales</taxon>
        <taxon>Albuginaceae</taxon>
        <taxon>Albugo</taxon>
    </lineage>
</organism>
<reference evidence="1" key="1">
    <citation type="journal article" date="2011" name="PLoS Biol.">
        <title>Gene gain and loss during evolution of obligate parasitism in the white rust pathogen of Arabidopsis thaliana.</title>
        <authorList>
            <person name="Kemen E."/>
            <person name="Gardiner A."/>
            <person name="Schultz-Larsen T."/>
            <person name="Kemen A.C."/>
            <person name="Balmuth A.L."/>
            <person name="Robert-Seilaniantz A."/>
            <person name="Bailey K."/>
            <person name="Holub E."/>
            <person name="Studholme D.J."/>
            <person name="Maclean D."/>
            <person name="Jones J.D."/>
        </authorList>
    </citation>
    <scope>NUCLEOTIDE SEQUENCE</scope>
</reference>
<protein>
    <submittedName>
        <fullName evidence="1">AlNc14C124G6758 protein</fullName>
    </submittedName>
</protein>
<dbReference type="HOGENOM" id="CLU_159636_0_0_1"/>